<comment type="caution">
    <text evidence="2">The sequence shown here is derived from an EMBL/GenBank/DDBJ whole genome shotgun (WGS) entry which is preliminary data.</text>
</comment>
<dbReference type="EMBL" id="JANPWB010000016">
    <property type="protein sequence ID" value="KAJ1079882.1"/>
    <property type="molecule type" value="Genomic_DNA"/>
</dbReference>
<evidence type="ECO:0000313" key="2">
    <source>
        <dbReference type="EMBL" id="KAJ1079882.1"/>
    </source>
</evidence>
<organism evidence="2 3">
    <name type="scientific">Pleurodeles waltl</name>
    <name type="common">Iberian ribbed newt</name>
    <dbReference type="NCBI Taxonomy" id="8319"/>
    <lineage>
        <taxon>Eukaryota</taxon>
        <taxon>Metazoa</taxon>
        <taxon>Chordata</taxon>
        <taxon>Craniata</taxon>
        <taxon>Vertebrata</taxon>
        <taxon>Euteleostomi</taxon>
        <taxon>Amphibia</taxon>
        <taxon>Batrachia</taxon>
        <taxon>Caudata</taxon>
        <taxon>Salamandroidea</taxon>
        <taxon>Salamandridae</taxon>
        <taxon>Pleurodelinae</taxon>
        <taxon>Pleurodeles</taxon>
    </lineage>
</organism>
<accession>A0AAV7KN60</accession>
<gene>
    <name evidence="2" type="ORF">NDU88_000114</name>
</gene>
<keyword evidence="3" id="KW-1185">Reference proteome</keyword>
<sequence length="120" mass="13886">MIIVCHGVCRMTDWMPFEEEEYGLLRKTHRVNFMQDELSEAINASVKQSICRALEDSVPQQINQASRIALKPIMQQLELFAKHQGCVPAQDPVTGREIPPNRIRRKPNHVPSLMRTPWRP</sequence>
<protein>
    <submittedName>
        <fullName evidence="2">Uncharacterized protein</fullName>
    </submittedName>
</protein>
<dbReference type="Proteomes" id="UP001066276">
    <property type="component" value="Chromosome 12"/>
</dbReference>
<dbReference type="AlphaFoldDB" id="A0AAV7KN60"/>
<evidence type="ECO:0000313" key="3">
    <source>
        <dbReference type="Proteomes" id="UP001066276"/>
    </source>
</evidence>
<feature type="region of interest" description="Disordered" evidence="1">
    <location>
        <begin position="90"/>
        <end position="120"/>
    </location>
</feature>
<evidence type="ECO:0000256" key="1">
    <source>
        <dbReference type="SAM" id="MobiDB-lite"/>
    </source>
</evidence>
<name>A0AAV7KN60_PLEWA</name>
<proteinExistence type="predicted"/>
<reference evidence="2" key="1">
    <citation type="journal article" date="2022" name="bioRxiv">
        <title>Sequencing and chromosome-scale assembly of the giantPleurodeles waltlgenome.</title>
        <authorList>
            <person name="Brown T."/>
            <person name="Elewa A."/>
            <person name="Iarovenko S."/>
            <person name="Subramanian E."/>
            <person name="Araus A.J."/>
            <person name="Petzold A."/>
            <person name="Susuki M."/>
            <person name="Suzuki K.-i.T."/>
            <person name="Hayashi T."/>
            <person name="Toyoda A."/>
            <person name="Oliveira C."/>
            <person name="Osipova E."/>
            <person name="Leigh N.D."/>
            <person name="Simon A."/>
            <person name="Yun M.H."/>
        </authorList>
    </citation>
    <scope>NUCLEOTIDE SEQUENCE</scope>
    <source>
        <strain evidence="2">20211129_DDA</strain>
        <tissue evidence="2">Liver</tissue>
    </source>
</reference>